<comment type="caution">
    <text evidence="2">The sequence shown here is derived from an EMBL/GenBank/DDBJ whole genome shotgun (WGS) entry which is preliminary data.</text>
</comment>
<feature type="transmembrane region" description="Helical" evidence="1">
    <location>
        <begin position="7"/>
        <end position="26"/>
    </location>
</feature>
<keyword evidence="3" id="KW-1185">Reference proteome</keyword>
<dbReference type="RefSeq" id="WP_140596070.1">
    <property type="nucleotide sequence ID" value="NZ_VFWZ01000008.1"/>
</dbReference>
<reference evidence="2 3" key="1">
    <citation type="submission" date="2019-06" db="EMBL/GenBank/DDBJ databases">
        <authorList>
            <person name="Meng X."/>
        </authorList>
    </citation>
    <scope>NUCLEOTIDE SEQUENCE [LARGE SCALE GENOMIC DNA]</scope>
    <source>
        <strain evidence="2 3">M625</strain>
    </source>
</reference>
<sequence length="169" mass="19641">MKKILKGFGIVFGFGLLLIILMFYWLSKPKGKDVSQVKPFVDIINTKVTTKRPTLILLYPGQPIDKNYIYHLEDGNSFGMNSDLETIFKMPNGTEVIIDKVKLQTGRVSGTTSCYLLGKVTDKKTKQTYAFQYSWGNYYFLGEDKPYWKFEQAFWQDKPLTDKYYIKIP</sequence>
<dbReference type="OrthoDB" id="1176884at2"/>
<evidence type="ECO:0000313" key="3">
    <source>
        <dbReference type="Proteomes" id="UP000315540"/>
    </source>
</evidence>
<keyword evidence="1" id="KW-1133">Transmembrane helix</keyword>
<protein>
    <submittedName>
        <fullName evidence="2">Uncharacterized protein</fullName>
    </submittedName>
</protein>
<gene>
    <name evidence="2" type="ORF">FHK87_20445</name>
</gene>
<dbReference type="Proteomes" id="UP000315540">
    <property type="component" value="Unassembled WGS sequence"/>
</dbReference>
<proteinExistence type="predicted"/>
<name>A0A504J6S2_9FLAO</name>
<evidence type="ECO:0000313" key="2">
    <source>
        <dbReference type="EMBL" id="TPN82799.1"/>
    </source>
</evidence>
<organism evidence="2 3">
    <name type="scientific">Aquimarina algicola</name>
    <dbReference type="NCBI Taxonomy" id="2589995"/>
    <lineage>
        <taxon>Bacteria</taxon>
        <taxon>Pseudomonadati</taxon>
        <taxon>Bacteroidota</taxon>
        <taxon>Flavobacteriia</taxon>
        <taxon>Flavobacteriales</taxon>
        <taxon>Flavobacteriaceae</taxon>
        <taxon>Aquimarina</taxon>
    </lineage>
</organism>
<accession>A0A504J6S2</accession>
<keyword evidence="1" id="KW-0472">Membrane</keyword>
<dbReference type="AlphaFoldDB" id="A0A504J6S2"/>
<evidence type="ECO:0000256" key="1">
    <source>
        <dbReference type="SAM" id="Phobius"/>
    </source>
</evidence>
<keyword evidence="1" id="KW-0812">Transmembrane</keyword>
<dbReference type="EMBL" id="VFWZ01000008">
    <property type="protein sequence ID" value="TPN82799.1"/>
    <property type="molecule type" value="Genomic_DNA"/>
</dbReference>